<organism evidence="1 2">
    <name type="scientific">Cellulomonas algicola</name>
    <dbReference type="NCBI Taxonomy" id="2071633"/>
    <lineage>
        <taxon>Bacteria</taxon>
        <taxon>Bacillati</taxon>
        <taxon>Actinomycetota</taxon>
        <taxon>Actinomycetes</taxon>
        <taxon>Micrococcales</taxon>
        <taxon>Cellulomonadaceae</taxon>
        <taxon>Cellulomonas</taxon>
    </lineage>
</organism>
<comment type="caution">
    <text evidence="1">The sequence shown here is derived from an EMBL/GenBank/DDBJ whole genome shotgun (WGS) entry which is preliminary data.</text>
</comment>
<sequence>MSSLSGIRRALLWAAGGAETPDLAGIDQDVLVRALRQHRLEGRFLRRLDDEAVDAPETLRRRVAAGHDEVVARVRDQIALFRTVRDSLHHEGRGPGLVPVKGFGLYALTGDPAHAAFSWDIDVLGADPTEVARAVEATGGSGFHFHGEEHPYVFAHMDDVEVHARYIVTGMPSQLAESAVDVLGTPGRCELRTPFSISSVTYDDLVDLLAPGTGEAQEIDVLGPEMSVLIRCAHVYVGFAMNTQPLPWATVRLVELAQMRDYLALGSFDTDVFRTLHERFDAGLVTDFARRLHLDLFGEDPFEPVLGASSAIRDWFPRNLWWDGIDAGFPVSLPWAAADLVASDADHQDLADLLGPDPVVLGSDGTAALSFLATDDDHAGRYVFHRFGGDLGSIRAELSATPEGLHATAHFPALEDQQMAALGWATGTYRYELFYRPLDGTHEFSDYSSDKTGPRPRVELCTARGDGHELAVVFPWESLGVDAPADALDLPLTFRARVQERPWGAVVGGVVAPLRVSRA</sequence>
<gene>
    <name evidence="1" type="ORF">CTKZ_25560</name>
</gene>
<name>A0A401V259_9CELL</name>
<dbReference type="RefSeq" id="WP_160142904.1">
    <property type="nucleotide sequence ID" value="NZ_BHYL01000221.1"/>
</dbReference>
<proteinExistence type="predicted"/>
<evidence type="ECO:0000313" key="1">
    <source>
        <dbReference type="EMBL" id="GCD20994.1"/>
    </source>
</evidence>
<keyword evidence="2" id="KW-1185">Reference proteome</keyword>
<dbReference type="OrthoDB" id="3666146at2"/>
<dbReference type="AlphaFoldDB" id="A0A401V259"/>
<accession>A0A401V259</accession>
<dbReference type="Proteomes" id="UP000288246">
    <property type="component" value="Unassembled WGS sequence"/>
</dbReference>
<dbReference type="Pfam" id="PF14907">
    <property type="entry name" value="NTP_transf_5"/>
    <property type="match status" value="1"/>
</dbReference>
<evidence type="ECO:0000313" key="2">
    <source>
        <dbReference type="Proteomes" id="UP000288246"/>
    </source>
</evidence>
<dbReference type="EMBL" id="BHYL01000221">
    <property type="protein sequence ID" value="GCD20994.1"/>
    <property type="molecule type" value="Genomic_DNA"/>
</dbReference>
<reference evidence="1 2" key="1">
    <citation type="submission" date="2018-11" db="EMBL/GenBank/DDBJ databases">
        <title>Draft genome sequence of Cellulomonas takizawaensis strain TKZ-21.</title>
        <authorList>
            <person name="Yamamura H."/>
            <person name="Hayashi T."/>
            <person name="Hamada M."/>
            <person name="Serisawa Y."/>
            <person name="Matsuyama K."/>
            <person name="Nakagawa Y."/>
            <person name="Otoguro M."/>
            <person name="Yanagida F."/>
            <person name="Hayakawa M."/>
        </authorList>
    </citation>
    <scope>NUCLEOTIDE SEQUENCE [LARGE SCALE GENOMIC DNA]</scope>
    <source>
        <strain evidence="1 2">TKZ-21</strain>
    </source>
</reference>
<dbReference type="InterPro" id="IPR039498">
    <property type="entry name" value="NTP_transf_5"/>
</dbReference>
<protein>
    <submittedName>
        <fullName evidence="1">Uncharacterized protein</fullName>
    </submittedName>
</protein>